<dbReference type="Pfam" id="PF04398">
    <property type="entry name" value="DUF538"/>
    <property type="match status" value="1"/>
</dbReference>
<feature type="chain" id="PRO_5019847508" description="DUF538 domain-containing protein" evidence="1">
    <location>
        <begin position="23"/>
        <end position="173"/>
    </location>
</feature>
<dbReference type="SUPFAM" id="SSF141562">
    <property type="entry name" value="At5g01610-like"/>
    <property type="match status" value="1"/>
</dbReference>
<evidence type="ECO:0000313" key="2">
    <source>
        <dbReference type="EMBL" id="VFQ81281.1"/>
    </source>
</evidence>
<gene>
    <name evidence="2" type="ORF">CCAM_LOCUS23057</name>
</gene>
<feature type="signal peptide" evidence="1">
    <location>
        <begin position="1"/>
        <end position="22"/>
    </location>
</feature>
<evidence type="ECO:0008006" key="4">
    <source>
        <dbReference type="Google" id="ProtNLM"/>
    </source>
</evidence>
<keyword evidence="3" id="KW-1185">Reference proteome</keyword>
<dbReference type="EMBL" id="OOIL02002239">
    <property type="protein sequence ID" value="VFQ81281.1"/>
    <property type="molecule type" value="Genomic_DNA"/>
</dbReference>
<accession>A0A484LXI8</accession>
<dbReference type="InterPro" id="IPR036758">
    <property type="entry name" value="At5g01610-like"/>
</dbReference>
<name>A0A484LXI8_9ASTE</name>
<dbReference type="PANTHER" id="PTHR31676">
    <property type="entry name" value="T31J12.3 PROTEIN-RELATED"/>
    <property type="match status" value="1"/>
</dbReference>
<proteinExistence type="predicted"/>
<keyword evidence="1" id="KW-0732">Signal</keyword>
<dbReference type="AlphaFoldDB" id="A0A484LXI8"/>
<dbReference type="PANTHER" id="PTHR31676:SF71">
    <property type="entry name" value="EXPRESSED PROTEIN"/>
    <property type="match status" value="1"/>
</dbReference>
<evidence type="ECO:0000313" key="3">
    <source>
        <dbReference type="Proteomes" id="UP000595140"/>
    </source>
</evidence>
<protein>
    <recommendedName>
        <fullName evidence="4">DUF538 domain-containing protein</fullName>
    </recommendedName>
</protein>
<dbReference type="Proteomes" id="UP000595140">
    <property type="component" value="Unassembled WGS sequence"/>
</dbReference>
<sequence>MEIRASFLFTALLFAGTALASADSASEPTVYDMLTKYGLPAGLLPDSVTSYTLSGDGAFEVYLEKPCYVQFDYLVYYDKKISGKLSVGSITGLKGIQVKRLLFWFDVDEIRVDLPPSGSIYFQVGIINKELDAAQFQTVPTCRDKALALCGGPARKIAQPAAVDDDLPMLLTE</sequence>
<evidence type="ECO:0000256" key="1">
    <source>
        <dbReference type="SAM" id="SignalP"/>
    </source>
</evidence>
<dbReference type="OrthoDB" id="755906at2759"/>
<dbReference type="Gene3D" id="2.30.240.10">
    <property type="entry name" value="At5g01610-like"/>
    <property type="match status" value="1"/>
</dbReference>
<reference evidence="2 3" key="1">
    <citation type="submission" date="2018-04" db="EMBL/GenBank/DDBJ databases">
        <authorList>
            <person name="Vogel A."/>
        </authorList>
    </citation>
    <scope>NUCLEOTIDE SEQUENCE [LARGE SCALE GENOMIC DNA]</scope>
</reference>
<dbReference type="InterPro" id="IPR007493">
    <property type="entry name" value="DUF538"/>
</dbReference>
<organism evidence="2 3">
    <name type="scientific">Cuscuta campestris</name>
    <dbReference type="NCBI Taxonomy" id="132261"/>
    <lineage>
        <taxon>Eukaryota</taxon>
        <taxon>Viridiplantae</taxon>
        <taxon>Streptophyta</taxon>
        <taxon>Embryophyta</taxon>
        <taxon>Tracheophyta</taxon>
        <taxon>Spermatophyta</taxon>
        <taxon>Magnoliopsida</taxon>
        <taxon>eudicotyledons</taxon>
        <taxon>Gunneridae</taxon>
        <taxon>Pentapetalae</taxon>
        <taxon>asterids</taxon>
        <taxon>lamiids</taxon>
        <taxon>Solanales</taxon>
        <taxon>Convolvulaceae</taxon>
        <taxon>Cuscuteae</taxon>
        <taxon>Cuscuta</taxon>
        <taxon>Cuscuta subgen. Grammica</taxon>
        <taxon>Cuscuta sect. Cleistogrammica</taxon>
    </lineage>
</organism>